<proteinExistence type="predicted"/>
<reference evidence="1" key="2">
    <citation type="journal article" date="2022" name="Microbiol. Resour. Announc.">
        <title>Metagenome Sequencing to Explore Phylogenomics of Terrestrial Cyanobacteria.</title>
        <authorList>
            <person name="Ward R.D."/>
            <person name="Stajich J.E."/>
            <person name="Johansen J.R."/>
            <person name="Huntemann M."/>
            <person name="Clum A."/>
            <person name="Foster B."/>
            <person name="Foster B."/>
            <person name="Roux S."/>
            <person name="Palaniappan K."/>
            <person name="Varghese N."/>
            <person name="Mukherjee S."/>
            <person name="Reddy T.B.K."/>
            <person name="Daum C."/>
            <person name="Copeland A."/>
            <person name="Chen I.A."/>
            <person name="Ivanova N.N."/>
            <person name="Kyrpides N.C."/>
            <person name="Shapiro N."/>
            <person name="Eloe-Fadrosh E.A."/>
            <person name="Pietrasiak N."/>
        </authorList>
    </citation>
    <scope>NUCLEOTIDE SEQUENCE</scope>
    <source>
        <strain evidence="1">JT2-VF2</strain>
    </source>
</reference>
<protein>
    <submittedName>
        <fullName evidence="1">Uncharacterized protein</fullName>
    </submittedName>
</protein>
<dbReference type="EMBL" id="JAHHHN010000009">
    <property type="protein sequence ID" value="MBW4562904.1"/>
    <property type="molecule type" value="Genomic_DNA"/>
</dbReference>
<comment type="caution">
    <text evidence="1">The sequence shown here is derived from an EMBL/GenBank/DDBJ whole genome shotgun (WGS) entry which is preliminary data.</text>
</comment>
<name>A0A951PZF4_9NOST</name>
<evidence type="ECO:0000313" key="2">
    <source>
        <dbReference type="Proteomes" id="UP000715781"/>
    </source>
</evidence>
<dbReference type="SUPFAM" id="SSF53756">
    <property type="entry name" value="UDP-Glycosyltransferase/glycogen phosphorylase"/>
    <property type="match status" value="1"/>
</dbReference>
<accession>A0A951PZF4</accession>
<dbReference type="AlphaFoldDB" id="A0A951PZF4"/>
<gene>
    <name evidence="1" type="ORF">KME32_17495</name>
</gene>
<organism evidence="1 2">
    <name type="scientific">Mojavia pulchra JT2-VF2</name>
    <dbReference type="NCBI Taxonomy" id="287848"/>
    <lineage>
        <taxon>Bacteria</taxon>
        <taxon>Bacillati</taxon>
        <taxon>Cyanobacteriota</taxon>
        <taxon>Cyanophyceae</taxon>
        <taxon>Nostocales</taxon>
        <taxon>Nostocaceae</taxon>
    </lineage>
</organism>
<dbReference type="Proteomes" id="UP000715781">
    <property type="component" value="Unassembled WGS sequence"/>
</dbReference>
<sequence>MAARLAWKGIAEVIPYSRLSVSKLQTAIQRILTQDSYKKNALNLGISYSDSATPLFLPFGKPLRVYVSFAPFVVRSFF</sequence>
<reference evidence="1" key="1">
    <citation type="submission" date="2021-05" db="EMBL/GenBank/DDBJ databases">
        <authorList>
            <person name="Pietrasiak N."/>
            <person name="Ward R."/>
            <person name="Stajich J.E."/>
            <person name="Kurbessoian T."/>
        </authorList>
    </citation>
    <scope>NUCLEOTIDE SEQUENCE</scope>
    <source>
        <strain evidence="1">JT2-VF2</strain>
    </source>
</reference>
<evidence type="ECO:0000313" key="1">
    <source>
        <dbReference type="EMBL" id="MBW4562904.1"/>
    </source>
</evidence>